<reference evidence="2 3" key="1">
    <citation type="submission" date="2022-09" db="EMBL/GenBank/DDBJ databases">
        <title>Enrichment on poylsaccharides allowed isolation of novel metabolic and taxonomic groups of Haloarchaea.</title>
        <authorList>
            <person name="Sorokin D.Y."/>
            <person name="Elcheninov A.G."/>
            <person name="Khizhniak T.V."/>
            <person name="Kolganova T.V."/>
            <person name="Kublanov I.V."/>
        </authorList>
    </citation>
    <scope>NUCLEOTIDE SEQUENCE [LARGE SCALE GENOMIC DNA]</scope>
    <source>
        <strain evidence="2 3">AArc-curdl1</strain>
    </source>
</reference>
<feature type="transmembrane region" description="Helical" evidence="1">
    <location>
        <begin position="321"/>
        <end position="339"/>
    </location>
</feature>
<name>A0AAP3E6X8_9EURY</name>
<feature type="transmembrane region" description="Helical" evidence="1">
    <location>
        <begin position="243"/>
        <end position="262"/>
    </location>
</feature>
<keyword evidence="1" id="KW-0472">Membrane</keyword>
<evidence type="ECO:0000313" key="3">
    <source>
        <dbReference type="Proteomes" id="UP001321047"/>
    </source>
</evidence>
<proteinExistence type="predicted"/>
<organism evidence="2 3">
    <name type="scientific">Natronosalvus hydrolyticus</name>
    <dbReference type="NCBI Taxonomy" id="2979988"/>
    <lineage>
        <taxon>Archaea</taxon>
        <taxon>Methanobacteriati</taxon>
        <taxon>Methanobacteriota</taxon>
        <taxon>Stenosarchaea group</taxon>
        <taxon>Halobacteria</taxon>
        <taxon>Halobacteriales</taxon>
        <taxon>Natrialbaceae</taxon>
        <taxon>Natronosalvus</taxon>
    </lineage>
</organism>
<sequence>MTSPALTIGTTEYRRKFRIIVGNRTKLLLMLAVAVFALGPMLVFGSLLLPALGEAVAAGNVVAFETITATDVATGGTALLWFGLFALATVRTVSSVGDLDEPACVLVSSPLSAVVVGLIVGEILAFLTWIVPITLILSGAFAYGAGTIWPVVVALPFVVVLFLSAFPAGFVVGIAIRHLLTVYEPVARFRTPLLILVGIAYFGSIAFGQFDRVMRFLFDLFSGSPLGWPGHLLLFGVPNVSPSVVLAGGSLALTGVLAVVAIRAGTWLTSFHWFADPYRKPTDTVPASESTSSRLSTVLDMGLRRPVTTVALTAIRRAKRAPIRLLYVAYPLFMAAFFVDEIARTGTLPASLAVLCCLYVVWGAGALFTLNPLGDLGPALPTVLTSTITGRQAITGHVVAGTLVSVPIATVLSLAVGLLSPLSLEQTALLLVGTVVGTVASPALATGVGTVFPRFGSVKLTSKREAVMPSKTAFVVYTLCLLIPAGAAAVLYADAAEPMAATATALLSLSPVGSITVAASTISLTAWIALPAGLLAPLASAGYAIERFDTYVQ</sequence>
<protein>
    <submittedName>
        <fullName evidence="2">Uncharacterized protein</fullName>
    </submittedName>
</protein>
<gene>
    <name evidence="2" type="ORF">OB919_13425</name>
</gene>
<feature type="transmembrane region" description="Helical" evidence="1">
    <location>
        <begin position="394"/>
        <end position="416"/>
    </location>
</feature>
<feature type="transmembrane region" description="Helical" evidence="1">
    <location>
        <begin position="428"/>
        <end position="452"/>
    </location>
</feature>
<feature type="transmembrane region" description="Helical" evidence="1">
    <location>
        <begin position="152"/>
        <end position="180"/>
    </location>
</feature>
<keyword evidence="1" id="KW-0812">Transmembrane</keyword>
<keyword evidence="3" id="KW-1185">Reference proteome</keyword>
<evidence type="ECO:0000313" key="2">
    <source>
        <dbReference type="EMBL" id="MCU4752966.1"/>
    </source>
</evidence>
<feature type="transmembrane region" description="Helical" evidence="1">
    <location>
        <begin position="351"/>
        <end position="373"/>
    </location>
</feature>
<feature type="transmembrane region" description="Helical" evidence="1">
    <location>
        <begin position="526"/>
        <end position="545"/>
    </location>
</feature>
<feature type="transmembrane region" description="Helical" evidence="1">
    <location>
        <begin position="473"/>
        <end position="493"/>
    </location>
</feature>
<feature type="transmembrane region" description="Helical" evidence="1">
    <location>
        <begin position="192"/>
        <end position="210"/>
    </location>
</feature>
<dbReference type="RefSeq" id="WP_342809291.1">
    <property type="nucleotide sequence ID" value="NZ_JAOPJZ010000011.1"/>
</dbReference>
<feature type="transmembrane region" description="Helical" evidence="1">
    <location>
        <begin position="72"/>
        <end position="90"/>
    </location>
</feature>
<dbReference type="EMBL" id="JAOPJZ010000011">
    <property type="protein sequence ID" value="MCU4752966.1"/>
    <property type="molecule type" value="Genomic_DNA"/>
</dbReference>
<dbReference type="Proteomes" id="UP001321047">
    <property type="component" value="Unassembled WGS sequence"/>
</dbReference>
<evidence type="ECO:0000256" key="1">
    <source>
        <dbReference type="SAM" id="Phobius"/>
    </source>
</evidence>
<keyword evidence="1" id="KW-1133">Transmembrane helix</keyword>
<feature type="transmembrane region" description="Helical" evidence="1">
    <location>
        <begin position="27"/>
        <end position="52"/>
    </location>
</feature>
<dbReference type="AlphaFoldDB" id="A0AAP3E6X8"/>
<comment type="caution">
    <text evidence="2">The sequence shown here is derived from an EMBL/GenBank/DDBJ whole genome shotgun (WGS) entry which is preliminary data.</text>
</comment>
<accession>A0AAP3E6X8</accession>